<reference evidence="1 2" key="1">
    <citation type="journal article" date="2015" name="Genome Announc.">
        <title>Complete Genome Sequence of Corynebacterium camporealensis DSM 44610, Isolated from the Milk of a Manchega Sheep with Subclinical Mastitis.</title>
        <authorList>
            <person name="Ruckert C."/>
            <person name="Albersmeier A."/>
            <person name="Winkler A."/>
            <person name="Tauch A."/>
        </authorList>
    </citation>
    <scope>NUCLEOTIDE SEQUENCE [LARGE SCALE GENOMIC DNA]</scope>
    <source>
        <strain evidence="1 2">DSM 44610</strain>
    </source>
</reference>
<dbReference type="HOGENOM" id="CLU_201697_2_0_11"/>
<gene>
    <name evidence="1" type="ORF">UL81_05680</name>
</gene>
<protein>
    <submittedName>
        <fullName evidence="1">Uncharacterized protein</fullName>
    </submittedName>
</protein>
<dbReference type="PATRIC" id="fig|161896.4.peg.1113"/>
<evidence type="ECO:0000313" key="2">
    <source>
        <dbReference type="Proteomes" id="UP000033566"/>
    </source>
</evidence>
<organism evidence="1 2">
    <name type="scientific">Corynebacterium camporealensis</name>
    <dbReference type="NCBI Taxonomy" id="161896"/>
    <lineage>
        <taxon>Bacteria</taxon>
        <taxon>Bacillati</taxon>
        <taxon>Actinomycetota</taxon>
        <taxon>Actinomycetes</taxon>
        <taxon>Mycobacteriales</taxon>
        <taxon>Corynebacteriaceae</taxon>
        <taxon>Corynebacterium</taxon>
    </lineage>
</organism>
<sequence>MAVKPHDPRAVVKPEKVEQDLAEILNEDAEDLAAEAEQLERAHAVLRAALQEN</sequence>
<dbReference type="AlphaFoldDB" id="A0A0F6TB22"/>
<dbReference type="RefSeq" id="WP_169746056.1">
    <property type="nucleotide sequence ID" value="NZ_CP011311.1"/>
</dbReference>
<accession>A0A0F6TB22</accession>
<keyword evidence="2" id="KW-1185">Reference proteome</keyword>
<dbReference type="STRING" id="161896.UL81_05680"/>
<dbReference type="KEGG" id="ccj:UL81_05680"/>
<dbReference type="EMBL" id="CP011311">
    <property type="protein sequence ID" value="AKE39101.1"/>
    <property type="molecule type" value="Genomic_DNA"/>
</dbReference>
<dbReference type="Proteomes" id="UP000033566">
    <property type="component" value="Chromosome"/>
</dbReference>
<evidence type="ECO:0000313" key="1">
    <source>
        <dbReference type="EMBL" id="AKE39101.1"/>
    </source>
</evidence>
<proteinExistence type="predicted"/>
<name>A0A0F6TB22_9CORY</name>